<comment type="caution">
    <text evidence="2">The sequence shown here is derived from an EMBL/GenBank/DDBJ whole genome shotgun (WGS) entry which is preliminary data.</text>
</comment>
<organism evidence="2">
    <name type="scientific">mine drainage metagenome</name>
    <dbReference type="NCBI Taxonomy" id="410659"/>
    <lineage>
        <taxon>unclassified sequences</taxon>
        <taxon>metagenomes</taxon>
        <taxon>ecological metagenomes</taxon>
    </lineage>
</organism>
<sequence length="94" mass="11006">MRTYRTEIAILLEILRAMDADEGTLASISRRVNVPYGRLEEYADELCRRKLAEAVSGDESSDRATRYRVTDEGRKFMTEARQFEWFLHAYGMHL</sequence>
<name>T0YVX5_9ZZZZ</name>
<proteinExistence type="predicted"/>
<dbReference type="InterPro" id="IPR038723">
    <property type="entry name" value="ArnR1-like_HTH"/>
</dbReference>
<protein>
    <recommendedName>
        <fullName evidence="1">ArnR1-like winged helix-turn-helix domain-containing protein</fullName>
    </recommendedName>
</protein>
<dbReference type="Gene3D" id="1.10.10.10">
    <property type="entry name" value="Winged helix-like DNA-binding domain superfamily/Winged helix DNA-binding domain"/>
    <property type="match status" value="1"/>
</dbReference>
<dbReference type="Pfam" id="PF14947">
    <property type="entry name" value="HTH_45"/>
    <property type="match status" value="1"/>
</dbReference>
<evidence type="ECO:0000313" key="2">
    <source>
        <dbReference type="EMBL" id="EQD39756.1"/>
    </source>
</evidence>
<reference evidence="2" key="1">
    <citation type="submission" date="2013-08" db="EMBL/GenBank/DDBJ databases">
        <authorList>
            <person name="Mendez C."/>
            <person name="Richter M."/>
            <person name="Ferrer M."/>
            <person name="Sanchez J."/>
        </authorList>
    </citation>
    <scope>NUCLEOTIDE SEQUENCE</scope>
</reference>
<accession>T0YVX5</accession>
<feature type="domain" description="ArnR1-like winged helix-turn-helix" evidence="1">
    <location>
        <begin position="5"/>
        <end position="84"/>
    </location>
</feature>
<reference evidence="2" key="2">
    <citation type="journal article" date="2014" name="ISME J.">
        <title>Microbial stratification in low pH oxic and suboxic macroscopic growths along an acid mine drainage.</title>
        <authorList>
            <person name="Mendez-Garcia C."/>
            <person name="Mesa V."/>
            <person name="Sprenger R.R."/>
            <person name="Richter M."/>
            <person name="Diez M.S."/>
            <person name="Solano J."/>
            <person name="Bargiela R."/>
            <person name="Golyshina O.V."/>
            <person name="Manteca A."/>
            <person name="Ramos J.L."/>
            <person name="Gallego J.R."/>
            <person name="Llorente I."/>
            <person name="Martins Dos Santos V.A."/>
            <person name="Jensen O.N."/>
            <person name="Pelaez A.I."/>
            <person name="Sanchez J."/>
            <person name="Ferrer M."/>
        </authorList>
    </citation>
    <scope>NUCLEOTIDE SEQUENCE</scope>
</reference>
<evidence type="ECO:0000259" key="1">
    <source>
        <dbReference type="Pfam" id="PF14947"/>
    </source>
</evidence>
<dbReference type="EMBL" id="AUZZ01008020">
    <property type="protein sequence ID" value="EQD39756.1"/>
    <property type="molecule type" value="Genomic_DNA"/>
</dbReference>
<gene>
    <name evidence="2" type="ORF">B2A_11114</name>
</gene>
<dbReference type="AlphaFoldDB" id="T0YVX5"/>
<dbReference type="SUPFAM" id="SSF46785">
    <property type="entry name" value="Winged helix' DNA-binding domain"/>
    <property type="match status" value="1"/>
</dbReference>
<dbReference type="InterPro" id="IPR036388">
    <property type="entry name" value="WH-like_DNA-bd_sf"/>
</dbReference>
<dbReference type="InterPro" id="IPR036390">
    <property type="entry name" value="WH_DNA-bd_sf"/>
</dbReference>